<feature type="region of interest" description="Disordered" evidence="8">
    <location>
        <begin position="1"/>
        <end position="41"/>
    </location>
</feature>
<organism evidence="10 11">
    <name type="scientific">Hymenochirus boettgeri</name>
    <name type="common">Congo dwarf clawed frog</name>
    <dbReference type="NCBI Taxonomy" id="247094"/>
    <lineage>
        <taxon>Eukaryota</taxon>
        <taxon>Metazoa</taxon>
        <taxon>Chordata</taxon>
        <taxon>Craniata</taxon>
        <taxon>Vertebrata</taxon>
        <taxon>Euteleostomi</taxon>
        <taxon>Amphibia</taxon>
        <taxon>Batrachia</taxon>
        <taxon>Anura</taxon>
        <taxon>Pipoidea</taxon>
        <taxon>Pipidae</taxon>
        <taxon>Pipinae</taxon>
        <taxon>Hymenochirus</taxon>
    </lineage>
</organism>
<evidence type="ECO:0000313" key="11">
    <source>
        <dbReference type="Proteomes" id="UP000812440"/>
    </source>
</evidence>
<evidence type="ECO:0000256" key="5">
    <source>
        <dbReference type="ARBA" id="ARBA00022989"/>
    </source>
</evidence>
<dbReference type="OrthoDB" id="29023at2759"/>
<keyword evidence="11" id="KW-1185">Reference proteome</keyword>
<evidence type="ECO:0000256" key="8">
    <source>
        <dbReference type="SAM" id="MobiDB-lite"/>
    </source>
</evidence>
<comment type="subcellular location">
    <subcellularLocation>
        <location evidence="1">Membrane</location>
        <topology evidence="1">Multi-pass membrane protein</topology>
    </subcellularLocation>
</comment>
<dbReference type="GO" id="GO:0001503">
    <property type="term" value="P:ossification"/>
    <property type="evidence" value="ECO:0007669"/>
    <property type="project" value="UniProtKB-KW"/>
</dbReference>
<comment type="similarity">
    <text evidence="2">Belongs to the TAPT1 family.</text>
</comment>
<dbReference type="PANTHER" id="PTHR13317">
    <property type="entry name" value="TRANSMEMBRANE ANTERIOR POSTERIOR TRANSFORMATION PROTEIN 1 HOMOLOG"/>
    <property type="match status" value="1"/>
</dbReference>
<feature type="transmembrane region" description="Helical" evidence="9">
    <location>
        <begin position="145"/>
        <end position="161"/>
    </location>
</feature>
<evidence type="ECO:0000256" key="1">
    <source>
        <dbReference type="ARBA" id="ARBA00004141"/>
    </source>
</evidence>
<name>A0A8T2KCE7_9PIPI</name>
<keyword evidence="4" id="KW-0892">Osteogenesis</keyword>
<evidence type="ECO:0000256" key="4">
    <source>
        <dbReference type="ARBA" id="ARBA00022855"/>
    </source>
</evidence>
<protein>
    <recommendedName>
        <fullName evidence="12">Transmembrane anterior posterior transformation protein 1 homolog</fullName>
    </recommendedName>
</protein>
<comment type="caution">
    <text evidence="10">The sequence shown here is derived from an EMBL/GenBank/DDBJ whole genome shotgun (WGS) entry which is preliminary data.</text>
</comment>
<dbReference type="GO" id="GO:0036064">
    <property type="term" value="C:ciliary basal body"/>
    <property type="evidence" value="ECO:0007669"/>
    <property type="project" value="TreeGrafter"/>
</dbReference>
<evidence type="ECO:0008006" key="12">
    <source>
        <dbReference type="Google" id="ProtNLM"/>
    </source>
</evidence>
<dbReference type="AlphaFoldDB" id="A0A8T2KCE7"/>
<accession>A0A8T2KCE7</accession>
<dbReference type="PANTHER" id="PTHR13317:SF4">
    <property type="entry name" value="TRANSMEMBRANE ANTERIOR POSTERIOR TRANSFORMATION PROTEIN 1 HOMOLOG"/>
    <property type="match status" value="1"/>
</dbReference>
<evidence type="ECO:0000256" key="3">
    <source>
        <dbReference type="ARBA" id="ARBA00022692"/>
    </source>
</evidence>
<evidence type="ECO:0000256" key="2">
    <source>
        <dbReference type="ARBA" id="ARBA00008803"/>
    </source>
</evidence>
<dbReference type="InterPro" id="IPR008010">
    <property type="entry name" value="Tatp1"/>
</dbReference>
<evidence type="ECO:0000256" key="7">
    <source>
        <dbReference type="ARBA" id="ARBA00023188"/>
    </source>
</evidence>
<feature type="transmembrane region" description="Helical" evidence="9">
    <location>
        <begin position="93"/>
        <end position="112"/>
    </location>
</feature>
<proteinExistence type="inferred from homology"/>
<evidence type="ECO:0000313" key="10">
    <source>
        <dbReference type="EMBL" id="KAG8453534.1"/>
    </source>
</evidence>
<feature type="transmembrane region" description="Helical" evidence="9">
    <location>
        <begin position="220"/>
        <end position="240"/>
    </location>
</feature>
<dbReference type="GO" id="GO:0051216">
    <property type="term" value="P:cartilage development"/>
    <property type="evidence" value="ECO:0007669"/>
    <property type="project" value="UniProtKB-KW"/>
</dbReference>
<keyword evidence="5 9" id="KW-1133">Transmembrane helix</keyword>
<keyword evidence="6 9" id="KW-0472">Membrane</keyword>
<dbReference type="EMBL" id="JAACNH010000001">
    <property type="protein sequence ID" value="KAG8453534.1"/>
    <property type="molecule type" value="Genomic_DNA"/>
</dbReference>
<feature type="region of interest" description="Disordered" evidence="8">
    <location>
        <begin position="474"/>
        <end position="499"/>
    </location>
</feature>
<evidence type="ECO:0000256" key="6">
    <source>
        <dbReference type="ARBA" id="ARBA00023136"/>
    </source>
</evidence>
<evidence type="ECO:0000256" key="9">
    <source>
        <dbReference type="SAM" id="Phobius"/>
    </source>
</evidence>
<dbReference type="GO" id="GO:0045724">
    <property type="term" value="P:positive regulation of cilium assembly"/>
    <property type="evidence" value="ECO:0007669"/>
    <property type="project" value="TreeGrafter"/>
</dbReference>
<feature type="compositionally biased region" description="Basic residues" evidence="8">
    <location>
        <begin position="490"/>
        <end position="499"/>
    </location>
</feature>
<dbReference type="GO" id="GO:0005789">
    <property type="term" value="C:endoplasmic reticulum membrane"/>
    <property type="evidence" value="ECO:0007669"/>
    <property type="project" value="TreeGrafter"/>
</dbReference>
<keyword evidence="3 9" id="KW-0812">Transmembrane</keyword>
<keyword evidence="7" id="KW-0891">Chondrogenesis</keyword>
<gene>
    <name evidence="10" type="ORF">GDO86_000240</name>
</gene>
<sequence length="499" mass="57238">MAAAAAAVSGEDKEEDGGRKTASAPAETLGFYEPNDGSLGEGKKRSLSDLSLFRFFGAELTRGYFLEHNEAKYKERRERVYTCLRIPKELEKLMFFGFFLCLDAFLYVFTLLPMRVLLALVRFITLPCCGLSDGRVLQPAQVCDVLKGIIMGICYFMLHYVDYSMMYHLIRGQSVIKLYIIYNMLEVADRLFSSFGQDILDALYWTATEPKERKRAHLGVIPHFFMAVLYVFLHAILILVQATTLNVAFNSHNKSLLTIMMSNNFVEIKGSVFKKFEKNNLFQMSNSDIKERFTNYVLLLIVCLRNMEQFSWNPDHLWVLFPDVCMVIASEIAVDVVKHAFITKFNDITADVYSEYRASLAFELVSSRQKNACTDYSDSVSRRMGFIPLPLAVLVSMDFKNRWKWKSLLLRANQSSYQLSKSTRNLGLFLCCPVLFWLDNVKNPKQHCIAGKIMPIYQGGKNGGEVIPAPHFLYTGKNPKESPKQVQNKSRYRKRTPFR</sequence>
<dbReference type="Proteomes" id="UP000812440">
    <property type="component" value="Chromosome 1"/>
</dbReference>
<reference evidence="10" key="1">
    <citation type="thesis" date="2020" institute="ProQuest LLC" country="789 East Eisenhower Parkway, Ann Arbor, MI, USA">
        <title>Comparative Genomics and Chromosome Evolution.</title>
        <authorList>
            <person name="Mudd A.B."/>
        </authorList>
    </citation>
    <scope>NUCLEOTIDE SEQUENCE</scope>
    <source>
        <strain evidence="10">Female2</strain>
        <tissue evidence="10">Blood</tissue>
    </source>
</reference>
<dbReference type="Pfam" id="PF05346">
    <property type="entry name" value="DUF747"/>
    <property type="match status" value="1"/>
</dbReference>